<dbReference type="EMBL" id="AZDA01000092">
    <property type="protein sequence ID" value="KRK34373.1"/>
    <property type="molecule type" value="Genomic_DNA"/>
</dbReference>
<dbReference type="RefSeq" id="WP_057905012.1">
    <property type="nucleotide sequence ID" value="NZ_AZDA01000092.1"/>
</dbReference>
<organism evidence="1 2">
    <name type="scientific">Loigolactobacillus bifermentans DSM 20003</name>
    <dbReference type="NCBI Taxonomy" id="1423726"/>
    <lineage>
        <taxon>Bacteria</taxon>
        <taxon>Bacillati</taxon>
        <taxon>Bacillota</taxon>
        <taxon>Bacilli</taxon>
        <taxon>Lactobacillales</taxon>
        <taxon>Lactobacillaceae</taxon>
        <taxon>Loigolactobacillus</taxon>
    </lineage>
</organism>
<protein>
    <submittedName>
        <fullName evidence="1">Uncharacterized protein</fullName>
    </submittedName>
</protein>
<evidence type="ECO:0000313" key="2">
    <source>
        <dbReference type="Proteomes" id="UP000051461"/>
    </source>
</evidence>
<sequence>MLKLHTDDFSNALDRDFRKELIENFKWLEDYCDNPGYLTDYAKKNDLSNLATKQDITDLKAMIQRVTLGTDEPTIEAKVEAALKERGL</sequence>
<accession>A0A0R1GJX7</accession>
<comment type="caution">
    <text evidence="1">The sequence shown here is derived from an EMBL/GenBank/DDBJ whole genome shotgun (WGS) entry which is preliminary data.</text>
</comment>
<keyword evidence="2" id="KW-1185">Reference proteome</keyword>
<reference evidence="1 2" key="1">
    <citation type="journal article" date="2015" name="Genome Announc.">
        <title>Expanding the biotechnology potential of lactobacilli through comparative genomics of 213 strains and associated genera.</title>
        <authorList>
            <person name="Sun Z."/>
            <person name="Harris H.M."/>
            <person name="McCann A."/>
            <person name="Guo C."/>
            <person name="Argimon S."/>
            <person name="Zhang W."/>
            <person name="Yang X."/>
            <person name="Jeffery I.B."/>
            <person name="Cooney J.C."/>
            <person name="Kagawa T.F."/>
            <person name="Liu W."/>
            <person name="Song Y."/>
            <person name="Salvetti E."/>
            <person name="Wrobel A."/>
            <person name="Rasinkangas P."/>
            <person name="Parkhill J."/>
            <person name="Rea M.C."/>
            <person name="O'Sullivan O."/>
            <person name="Ritari J."/>
            <person name="Douillard F.P."/>
            <person name="Paul Ross R."/>
            <person name="Yang R."/>
            <person name="Briner A.E."/>
            <person name="Felis G.E."/>
            <person name="de Vos W.M."/>
            <person name="Barrangou R."/>
            <person name="Klaenhammer T.R."/>
            <person name="Caufield P.W."/>
            <person name="Cui Y."/>
            <person name="Zhang H."/>
            <person name="O'Toole P.W."/>
        </authorList>
    </citation>
    <scope>NUCLEOTIDE SEQUENCE [LARGE SCALE GENOMIC DNA]</scope>
    <source>
        <strain evidence="1 2">DSM 20003</strain>
    </source>
</reference>
<dbReference type="PATRIC" id="fig|1423726.3.peg.597"/>
<dbReference type="Proteomes" id="UP000051461">
    <property type="component" value="Unassembled WGS sequence"/>
</dbReference>
<gene>
    <name evidence="1" type="ORF">FC07_GL000581</name>
</gene>
<evidence type="ECO:0000313" key="1">
    <source>
        <dbReference type="EMBL" id="KRK34373.1"/>
    </source>
</evidence>
<dbReference type="AlphaFoldDB" id="A0A0R1GJX7"/>
<dbReference type="STRING" id="1423726.FC07_GL000581"/>
<proteinExistence type="predicted"/>
<name>A0A0R1GJX7_9LACO</name>